<dbReference type="OrthoDB" id="6103986at2759"/>
<feature type="compositionally biased region" description="Basic and acidic residues" evidence="2">
    <location>
        <begin position="405"/>
        <end position="451"/>
    </location>
</feature>
<sequence length="494" mass="53115">MFPYHARPFMMMDWQAPTAVGNTEDGEVHDEEPYDFYGGNAHDNMKPQQDAQPGAAPATTAAAGAAAAAAASSVRPSITDHEGFSDFHAHFQKLSSSAAPAVGNIDADEQKVKNQLYAAQLRAKLLEKNLKQHTPVKPASVPRQAPPPKTTAAFQPLAPPLVFKGMPPSVPAQAPPPKTPAASQPLPPPSITGNPEANGTAQPKPDALALDAMIAEEQAKSEAKQQVQPPPVKKAPVSANGTAAQAQAQAATTAQADNPPTQLKDSYYADLAAWLDFTGYHNLSYRTAKLRTHKERRALEDEAKRIQERLAKLKQEEEAEMGIMRAKTTHPSTGANVNAAPPALPAEMPSRDAQVIAEATSKVTNGVKRPHSPPRNDRATRQKNDTGFRILGANDSPIGVRPPSSRRDERRISYPEPRRSIDDLRKFGRDAPSRDPSLERRQSYYKHDGERGGPSSTGHGRARYDTFSSGRRGGHGGGGRGGHQQYRGSASWGA</sequence>
<protein>
    <submittedName>
        <fullName evidence="3">Uncharacterized protein</fullName>
    </submittedName>
</protein>
<feature type="region of interest" description="Disordered" evidence="2">
    <location>
        <begin position="132"/>
        <end position="204"/>
    </location>
</feature>
<keyword evidence="1" id="KW-0175">Coiled coil</keyword>
<dbReference type="Proteomes" id="UP000799436">
    <property type="component" value="Unassembled WGS sequence"/>
</dbReference>
<feature type="region of interest" description="Disordered" evidence="2">
    <location>
        <begin position="36"/>
        <end position="60"/>
    </location>
</feature>
<feature type="compositionally biased region" description="Pro residues" evidence="2">
    <location>
        <begin position="168"/>
        <end position="190"/>
    </location>
</feature>
<feature type="compositionally biased region" description="Low complexity" evidence="2">
    <location>
        <begin position="234"/>
        <end position="256"/>
    </location>
</feature>
<evidence type="ECO:0000256" key="2">
    <source>
        <dbReference type="SAM" id="MobiDB-lite"/>
    </source>
</evidence>
<reference evidence="3" key="1">
    <citation type="journal article" date="2020" name="Stud. Mycol.">
        <title>101 Dothideomycetes genomes: a test case for predicting lifestyles and emergence of pathogens.</title>
        <authorList>
            <person name="Haridas S."/>
            <person name="Albert R."/>
            <person name="Binder M."/>
            <person name="Bloem J."/>
            <person name="Labutti K."/>
            <person name="Salamov A."/>
            <person name="Andreopoulos B."/>
            <person name="Baker S."/>
            <person name="Barry K."/>
            <person name="Bills G."/>
            <person name="Bluhm B."/>
            <person name="Cannon C."/>
            <person name="Castanera R."/>
            <person name="Culley D."/>
            <person name="Daum C."/>
            <person name="Ezra D."/>
            <person name="Gonzalez J."/>
            <person name="Henrissat B."/>
            <person name="Kuo A."/>
            <person name="Liang C."/>
            <person name="Lipzen A."/>
            <person name="Lutzoni F."/>
            <person name="Magnuson J."/>
            <person name="Mondo S."/>
            <person name="Nolan M."/>
            <person name="Ohm R."/>
            <person name="Pangilinan J."/>
            <person name="Park H.-J."/>
            <person name="Ramirez L."/>
            <person name="Alfaro M."/>
            <person name="Sun H."/>
            <person name="Tritt A."/>
            <person name="Yoshinaga Y."/>
            <person name="Zwiers L.-H."/>
            <person name="Turgeon B."/>
            <person name="Goodwin S."/>
            <person name="Spatafora J."/>
            <person name="Crous P."/>
            <person name="Grigoriev I."/>
        </authorList>
    </citation>
    <scope>NUCLEOTIDE SEQUENCE</scope>
    <source>
        <strain evidence="3">CBS 116005</strain>
    </source>
</reference>
<evidence type="ECO:0000313" key="4">
    <source>
        <dbReference type="Proteomes" id="UP000799436"/>
    </source>
</evidence>
<feature type="region of interest" description="Disordered" evidence="2">
    <location>
        <begin position="218"/>
        <end position="261"/>
    </location>
</feature>
<evidence type="ECO:0000313" key="3">
    <source>
        <dbReference type="EMBL" id="KAF2770471.1"/>
    </source>
</evidence>
<accession>A0A6G1LC06</accession>
<dbReference type="EMBL" id="ML995825">
    <property type="protein sequence ID" value="KAF2770471.1"/>
    <property type="molecule type" value="Genomic_DNA"/>
</dbReference>
<feature type="compositionally biased region" description="Basic and acidic residues" evidence="2">
    <location>
        <begin position="374"/>
        <end position="386"/>
    </location>
</feature>
<dbReference type="AlphaFoldDB" id="A0A6G1LC06"/>
<proteinExistence type="predicted"/>
<feature type="region of interest" description="Disordered" evidence="2">
    <location>
        <begin position="329"/>
        <end position="494"/>
    </location>
</feature>
<name>A0A6G1LC06_9PEZI</name>
<gene>
    <name evidence="3" type="ORF">EJ03DRAFT_381948</name>
</gene>
<feature type="compositionally biased region" description="Polar residues" evidence="2">
    <location>
        <begin position="191"/>
        <end position="201"/>
    </location>
</feature>
<keyword evidence="4" id="KW-1185">Reference proteome</keyword>
<evidence type="ECO:0000256" key="1">
    <source>
        <dbReference type="SAM" id="Coils"/>
    </source>
</evidence>
<organism evidence="3 4">
    <name type="scientific">Teratosphaeria nubilosa</name>
    <dbReference type="NCBI Taxonomy" id="161662"/>
    <lineage>
        <taxon>Eukaryota</taxon>
        <taxon>Fungi</taxon>
        <taxon>Dikarya</taxon>
        <taxon>Ascomycota</taxon>
        <taxon>Pezizomycotina</taxon>
        <taxon>Dothideomycetes</taxon>
        <taxon>Dothideomycetidae</taxon>
        <taxon>Mycosphaerellales</taxon>
        <taxon>Teratosphaeriaceae</taxon>
        <taxon>Teratosphaeria</taxon>
    </lineage>
</organism>
<feature type="coiled-coil region" evidence="1">
    <location>
        <begin position="289"/>
        <end position="319"/>
    </location>
</feature>